<evidence type="ECO:0000313" key="8">
    <source>
        <dbReference type="EMBL" id="QBK26935.1"/>
    </source>
</evidence>
<organism evidence="8 9">
    <name type="scientific">Ureibacillus thermophilus</name>
    <dbReference type="NCBI Taxonomy" id="367743"/>
    <lineage>
        <taxon>Bacteria</taxon>
        <taxon>Bacillati</taxon>
        <taxon>Bacillota</taxon>
        <taxon>Bacilli</taxon>
        <taxon>Bacillales</taxon>
        <taxon>Caryophanaceae</taxon>
        <taxon>Ureibacillus</taxon>
    </lineage>
</organism>
<dbReference type="GO" id="GO:0016491">
    <property type="term" value="F:oxidoreductase activity"/>
    <property type="evidence" value="ECO:0007669"/>
    <property type="project" value="InterPro"/>
</dbReference>
<dbReference type="PANTHER" id="PTHR44154">
    <property type="entry name" value="QUINONE OXIDOREDUCTASE"/>
    <property type="match status" value="1"/>
</dbReference>
<evidence type="ECO:0000256" key="3">
    <source>
        <dbReference type="ARBA" id="ARBA00022490"/>
    </source>
</evidence>
<dbReference type="SUPFAM" id="SSF51735">
    <property type="entry name" value="NAD(P)-binding Rossmann-fold domains"/>
    <property type="match status" value="1"/>
</dbReference>
<evidence type="ECO:0000313" key="9">
    <source>
        <dbReference type="Proteomes" id="UP000291151"/>
    </source>
</evidence>
<protein>
    <submittedName>
        <fullName evidence="8">Quinone oxidoreductase</fullName>
    </submittedName>
</protein>
<dbReference type="InterPro" id="IPR011032">
    <property type="entry name" value="GroES-like_sf"/>
</dbReference>
<comment type="subunit">
    <text evidence="2">Homotetramer.</text>
</comment>
<dbReference type="PROSITE" id="PS01162">
    <property type="entry name" value="QOR_ZETA_CRYSTAL"/>
    <property type="match status" value="1"/>
</dbReference>
<keyword evidence="3" id="KW-0963">Cytoplasm</keyword>
<dbReference type="AlphaFoldDB" id="A0A4P6UWI6"/>
<keyword evidence="6" id="KW-0007">Acetylation</keyword>
<evidence type="ECO:0000256" key="1">
    <source>
        <dbReference type="ARBA" id="ARBA00004496"/>
    </source>
</evidence>
<accession>A0A4P6UWI6</accession>
<keyword evidence="9" id="KW-1185">Reference proteome</keyword>
<evidence type="ECO:0000256" key="4">
    <source>
        <dbReference type="ARBA" id="ARBA00022857"/>
    </source>
</evidence>
<dbReference type="EMBL" id="CP036528">
    <property type="protein sequence ID" value="QBK26935.1"/>
    <property type="molecule type" value="Genomic_DNA"/>
</dbReference>
<dbReference type="Gene3D" id="3.40.50.720">
    <property type="entry name" value="NAD(P)-binding Rossmann-like Domain"/>
    <property type="match status" value="1"/>
</dbReference>
<feature type="domain" description="Enoyl reductase (ER)" evidence="7">
    <location>
        <begin position="10"/>
        <end position="328"/>
    </location>
</feature>
<dbReference type="GO" id="GO:0005737">
    <property type="term" value="C:cytoplasm"/>
    <property type="evidence" value="ECO:0007669"/>
    <property type="project" value="UniProtKB-SubCell"/>
</dbReference>
<dbReference type="InterPro" id="IPR002364">
    <property type="entry name" value="Quin_OxRdtase/zeta-crystal_CS"/>
</dbReference>
<dbReference type="InterPro" id="IPR036291">
    <property type="entry name" value="NAD(P)-bd_dom_sf"/>
</dbReference>
<evidence type="ECO:0000256" key="5">
    <source>
        <dbReference type="ARBA" id="ARBA00022884"/>
    </source>
</evidence>
<sequence length="332" mass="35699">MKAQVIQAFGNPSVFQIQEIPAPEVIPGHVLIEVKATSVNPIDTKVRSGFVKGVAPDFPAVLHGDVAGIVRAVGEGVTKFQVGDEVYGCAGGFKGMAGGALAEYMLADADLLAYKPKNLTMEEAAALPLVAITAWEAMFTRGNLTSGQNILIHAAAGGVGHVAIQLAKWAGATVYTTASSKEKLEIGRRLGADVTINYLEESVQEYLQKYTNGKGFEIVFDTVGGENLDRSFEAAAPLGTVLAIAARSTHDLTLLHSKGLTLHVIFMLLKMLEKEMRKEYGQILEKVTNIVEEGKLRPLLDSNIFTFDEISKAHEHLESGKAIGKVVLVNKW</sequence>
<name>A0A4P6UWI6_9BACL</name>
<dbReference type="InterPro" id="IPR013154">
    <property type="entry name" value="ADH-like_N"/>
</dbReference>
<reference evidence="8 9" key="1">
    <citation type="submission" date="2019-02" db="EMBL/GenBank/DDBJ databases">
        <title>Ureibacillus thermophilus.</title>
        <authorList>
            <person name="Sunny J.S."/>
            <person name="Natarajan A."/>
            <person name="Saleena L.M."/>
        </authorList>
    </citation>
    <scope>NUCLEOTIDE SEQUENCE [LARGE SCALE GENOMIC DNA]</scope>
    <source>
        <strain evidence="8 9">LM102</strain>
    </source>
</reference>
<gene>
    <name evidence="8" type="ORF">DKZ56_14480</name>
</gene>
<dbReference type="SUPFAM" id="SSF50129">
    <property type="entry name" value="GroES-like"/>
    <property type="match status" value="1"/>
</dbReference>
<dbReference type="PANTHER" id="PTHR44154:SF1">
    <property type="entry name" value="QUINONE OXIDOREDUCTASE"/>
    <property type="match status" value="1"/>
</dbReference>
<dbReference type="Proteomes" id="UP000291151">
    <property type="component" value="Chromosome"/>
</dbReference>
<dbReference type="Pfam" id="PF08240">
    <property type="entry name" value="ADH_N"/>
    <property type="match status" value="1"/>
</dbReference>
<dbReference type="GO" id="GO:0008270">
    <property type="term" value="F:zinc ion binding"/>
    <property type="evidence" value="ECO:0007669"/>
    <property type="project" value="InterPro"/>
</dbReference>
<keyword evidence="5" id="KW-0694">RNA-binding</keyword>
<dbReference type="InterPro" id="IPR013149">
    <property type="entry name" value="ADH-like_C"/>
</dbReference>
<proteinExistence type="predicted"/>
<dbReference type="InterPro" id="IPR051603">
    <property type="entry name" value="Zinc-ADH_QOR/CCCR"/>
</dbReference>
<evidence type="ECO:0000256" key="2">
    <source>
        <dbReference type="ARBA" id="ARBA00011881"/>
    </source>
</evidence>
<dbReference type="KEGG" id="uth:DKZ56_14480"/>
<dbReference type="Pfam" id="PF00107">
    <property type="entry name" value="ADH_zinc_N"/>
    <property type="match status" value="1"/>
</dbReference>
<dbReference type="CDD" id="cd08272">
    <property type="entry name" value="MDR6"/>
    <property type="match status" value="1"/>
</dbReference>
<dbReference type="InterPro" id="IPR020843">
    <property type="entry name" value="ER"/>
</dbReference>
<keyword evidence="4" id="KW-0521">NADP</keyword>
<dbReference type="RefSeq" id="WP_208650607.1">
    <property type="nucleotide sequence ID" value="NZ_CP036528.1"/>
</dbReference>
<dbReference type="Gene3D" id="3.90.180.10">
    <property type="entry name" value="Medium-chain alcohol dehydrogenases, catalytic domain"/>
    <property type="match status" value="1"/>
</dbReference>
<dbReference type="SMART" id="SM00829">
    <property type="entry name" value="PKS_ER"/>
    <property type="match status" value="1"/>
</dbReference>
<dbReference type="GO" id="GO:0003723">
    <property type="term" value="F:RNA binding"/>
    <property type="evidence" value="ECO:0007669"/>
    <property type="project" value="UniProtKB-KW"/>
</dbReference>
<evidence type="ECO:0000256" key="6">
    <source>
        <dbReference type="ARBA" id="ARBA00022990"/>
    </source>
</evidence>
<evidence type="ECO:0000259" key="7">
    <source>
        <dbReference type="SMART" id="SM00829"/>
    </source>
</evidence>
<comment type="subcellular location">
    <subcellularLocation>
        <location evidence="1">Cytoplasm</location>
    </subcellularLocation>
</comment>